<dbReference type="InterPro" id="IPR044156">
    <property type="entry name" value="Galectin-like"/>
</dbReference>
<protein>
    <recommendedName>
        <fullName evidence="2">Galectin</fullName>
    </recommendedName>
</protein>
<dbReference type="PROSITE" id="PS51304">
    <property type="entry name" value="GALECTIN"/>
    <property type="match status" value="2"/>
</dbReference>
<dbReference type="Pfam" id="PF00337">
    <property type="entry name" value="Gal-bind_lectin"/>
    <property type="match status" value="2"/>
</dbReference>
<feature type="domain" description="Galectin" evidence="4">
    <location>
        <begin position="263"/>
        <end position="397"/>
    </location>
</feature>
<dbReference type="GO" id="GO:0030246">
    <property type="term" value="F:carbohydrate binding"/>
    <property type="evidence" value="ECO:0007669"/>
    <property type="project" value="UniProtKB-UniRule"/>
</dbReference>
<keyword evidence="6" id="KW-1185">Reference proteome</keyword>
<dbReference type="InterPro" id="IPR001079">
    <property type="entry name" value="Galectin_CRD"/>
</dbReference>
<dbReference type="PANTHER" id="PTHR11346">
    <property type="entry name" value="GALECTIN"/>
    <property type="match status" value="1"/>
</dbReference>
<dbReference type="SUPFAM" id="SSF49899">
    <property type="entry name" value="Concanavalin A-like lectins/glucanases"/>
    <property type="match status" value="2"/>
</dbReference>
<reference evidence="5 6" key="1">
    <citation type="submission" date="2020-08" db="EMBL/GenBank/DDBJ databases">
        <title>Aphidius gifuensis genome sequencing and assembly.</title>
        <authorList>
            <person name="Du Z."/>
        </authorList>
    </citation>
    <scope>NUCLEOTIDE SEQUENCE [LARGE SCALE GENOMIC DNA]</scope>
    <source>
        <strain evidence="5">YNYX2018</strain>
        <tissue evidence="5">Adults</tissue>
    </source>
</reference>
<dbReference type="GO" id="GO:0016936">
    <property type="term" value="F:galactoside binding"/>
    <property type="evidence" value="ECO:0007669"/>
    <property type="project" value="TreeGrafter"/>
</dbReference>
<dbReference type="EMBL" id="JACMRX010000005">
    <property type="protein sequence ID" value="KAF7988825.1"/>
    <property type="molecule type" value="Genomic_DNA"/>
</dbReference>
<evidence type="ECO:0000313" key="6">
    <source>
        <dbReference type="Proteomes" id="UP000639338"/>
    </source>
</evidence>
<evidence type="ECO:0000256" key="1">
    <source>
        <dbReference type="ARBA" id="ARBA00022734"/>
    </source>
</evidence>
<feature type="compositionally biased region" description="Low complexity" evidence="3">
    <location>
        <begin position="185"/>
        <end position="194"/>
    </location>
</feature>
<evidence type="ECO:0000256" key="2">
    <source>
        <dbReference type="RuleBase" id="RU102079"/>
    </source>
</evidence>
<evidence type="ECO:0000313" key="5">
    <source>
        <dbReference type="EMBL" id="KAF7988825.1"/>
    </source>
</evidence>
<dbReference type="InterPro" id="IPR013320">
    <property type="entry name" value="ConA-like_dom_sf"/>
</dbReference>
<dbReference type="PANTHER" id="PTHR11346:SF176">
    <property type="entry name" value="32 KDA BETA-GALACTOSIDE-BINDING LECTIN LEC-3"/>
    <property type="match status" value="1"/>
</dbReference>
<feature type="domain" description="Galectin" evidence="4">
    <location>
        <begin position="44"/>
        <end position="175"/>
    </location>
</feature>
<sequence>MEKVKLLWSRTNSGDYPIHELDDGKLKDCVYLQQLKITGQQLPVTKYLNKGFNVGSSLLINGYIHPDVDKLSFNLLINNDDEDDDVALHFNPRFYENEVVRNTYKNEDWGEEERSGGFPLSAGSYFSLKINCEKKGFEFFINGKLFEVYDHRIKPKKITHLELEGAMALDLILYKTIIDEDDMNKSTSSSSSSDSENEDNNIPAPIGFHDAPPPPTTNIMSSIWGETNDGKFLIYDPYCGDINEFFHGIYLQQFKVKNDDDTIKLKFDKKFSPGSSIIINGYSKSDAERFELNLFTKEKINGDKMKNIALHFNPRFTEYEIVRNTYDNDDWGEEERSGGFPLTVDRNYSIKIDCEDKGFRIFIDSKEFTFYNHRLSPDNINKMEIEGETFIHSAFYKTV</sequence>
<dbReference type="SMART" id="SM00908">
    <property type="entry name" value="Gal-bind_lectin"/>
    <property type="match status" value="2"/>
</dbReference>
<dbReference type="Gene3D" id="2.60.120.200">
    <property type="match status" value="2"/>
</dbReference>
<gene>
    <name evidence="5" type="ORF">HCN44_007135</name>
</gene>
<accession>A0A834XP54</accession>
<name>A0A834XP54_APHGI</name>
<proteinExistence type="predicted"/>
<evidence type="ECO:0000256" key="3">
    <source>
        <dbReference type="SAM" id="MobiDB-lite"/>
    </source>
</evidence>
<dbReference type="Proteomes" id="UP000639338">
    <property type="component" value="Unassembled WGS sequence"/>
</dbReference>
<evidence type="ECO:0000259" key="4">
    <source>
        <dbReference type="PROSITE" id="PS51304"/>
    </source>
</evidence>
<organism evidence="5 6">
    <name type="scientific">Aphidius gifuensis</name>
    <name type="common">Parasitoid wasp</name>
    <dbReference type="NCBI Taxonomy" id="684658"/>
    <lineage>
        <taxon>Eukaryota</taxon>
        <taxon>Metazoa</taxon>
        <taxon>Ecdysozoa</taxon>
        <taxon>Arthropoda</taxon>
        <taxon>Hexapoda</taxon>
        <taxon>Insecta</taxon>
        <taxon>Pterygota</taxon>
        <taxon>Neoptera</taxon>
        <taxon>Endopterygota</taxon>
        <taxon>Hymenoptera</taxon>
        <taxon>Apocrita</taxon>
        <taxon>Ichneumonoidea</taxon>
        <taxon>Braconidae</taxon>
        <taxon>Aphidiinae</taxon>
        <taxon>Aphidius</taxon>
    </lineage>
</organism>
<dbReference type="AlphaFoldDB" id="A0A834XP54"/>
<dbReference type="CDD" id="cd00070">
    <property type="entry name" value="GLECT"/>
    <property type="match status" value="2"/>
</dbReference>
<feature type="region of interest" description="Disordered" evidence="3">
    <location>
        <begin position="183"/>
        <end position="214"/>
    </location>
</feature>
<dbReference type="OrthoDB" id="5795596at2759"/>
<keyword evidence="1 2" id="KW-0430">Lectin</keyword>
<comment type="caution">
    <text evidence="5">The sequence shown here is derived from an EMBL/GenBank/DDBJ whole genome shotgun (WGS) entry which is preliminary data.</text>
</comment>
<dbReference type="SMART" id="SM00276">
    <property type="entry name" value="GLECT"/>
    <property type="match status" value="2"/>
</dbReference>